<dbReference type="EMBL" id="JAPHNI010000747">
    <property type="protein sequence ID" value="KAJ8108449.1"/>
    <property type="molecule type" value="Genomic_DNA"/>
</dbReference>
<gene>
    <name evidence="1" type="ORF">OPT61_g8166</name>
</gene>
<protein>
    <submittedName>
        <fullName evidence="1">Uncharacterized protein</fullName>
    </submittedName>
</protein>
<sequence length="329" mass="35847">MSVALTGDAWLSNGSAAFVRRWCGGDSALAKAGVAGRSRLPWWFQKGEGRACDDSRPFAALQQAQSLRLCTQEAQTTDYWRIFGQTPGARGLRPITHAARDARCIACRSTELVSRAPRRAVSWQQQVIRRAVCVMHGSHGRGQAGSAMRTRVPGVWSIQGMAKGVAVCCSEAWARTSPGQPCWRRSLVRRRRRGQCPLHAGRQAEGGDGASSVERRASHPRALTAACEHRNHDVGRAHGRCNHSGDTSDMVVSSRLSRATRSEALADGKFSPVLPKRRDESEVVATWPVRGRCDDWEGSRPDPVAATLPPAARTPPATYRRLPNDEAAS</sequence>
<proteinExistence type="predicted"/>
<keyword evidence="2" id="KW-1185">Reference proteome</keyword>
<accession>A0ACC2I0C4</accession>
<dbReference type="Proteomes" id="UP001153331">
    <property type="component" value="Unassembled WGS sequence"/>
</dbReference>
<name>A0ACC2I0C4_9PLEO</name>
<organism evidence="1 2">
    <name type="scientific">Boeremia exigua</name>
    <dbReference type="NCBI Taxonomy" id="749465"/>
    <lineage>
        <taxon>Eukaryota</taxon>
        <taxon>Fungi</taxon>
        <taxon>Dikarya</taxon>
        <taxon>Ascomycota</taxon>
        <taxon>Pezizomycotina</taxon>
        <taxon>Dothideomycetes</taxon>
        <taxon>Pleosporomycetidae</taxon>
        <taxon>Pleosporales</taxon>
        <taxon>Pleosporineae</taxon>
        <taxon>Didymellaceae</taxon>
        <taxon>Boeremia</taxon>
    </lineage>
</organism>
<evidence type="ECO:0000313" key="2">
    <source>
        <dbReference type="Proteomes" id="UP001153331"/>
    </source>
</evidence>
<evidence type="ECO:0000313" key="1">
    <source>
        <dbReference type="EMBL" id="KAJ8108449.1"/>
    </source>
</evidence>
<reference evidence="1" key="1">
    <citation type="submission" date="2022-11" db="EMBL/GenBank/DDBJ databases">
        <title>Genome Sequence of Boeremia exigua.</title>
        <authorList>
            <person name="Buettner E."/>
        </authorList>
    </citation>
    <scope>NUCLEOTIDE SEQUENCE</scope>
    <source>
        <strain evidence="1">CU02</strain>
    </source>
</reference>
<comment type="caution">
    <text evidence="1">The sequence shown here is derived from an EMBL/GenBank/DDBJ whole genome shotgun (WGS) entry which is preliminary data.</text>
</comment>